<keyword evidence="1" id="KW-0812">Transmembrane</keyword>
<feature type="transmembrane region" description="Helical" evidence="1">
    <location>
        <begin position="62"/>
        <end position="87"/>
    </location>
</feature>
<evidence type="ECO:0000256" key="1">
    <source>
        <dbReference type="SAM" id="Phobius"/>
    </source>
</evidence>
<feature type="transmembrane region" description="Helical" evidence="1">
    <location>
        <begin position="517"/>
        <end position="535"/>
    </location>
</feature>
<dbReference type="STRING" id="576137.A0A1L7X997"/>
<dbReference type="PANTHER" id="PTHR37577:SF1">
    <property type="entry name" value="INTEGRAL MEMBRANE PROTEIN"/>
    <property type="match status" value="1"/>
</dbReference>
<proteinExistence type="predicted"/>
<dbReference type="InterPro" id="IPR053018">
    <property type="entry name" value="Elsinochrome_Biosynth-Asso"/>
</dbReference>
<reference evidence="2 3" key="1">
    <citation type="submission" date="2016-03" db="EMBL/GenBank/DDBJ databases">
        <authorList>
            <person name="Ploux O."/>
        </authorList>
    </citation>
    <scope>NUCLEOTIDE SEQUENCE [LARGE SCALE GENOMIC DNA]</scope>
    <source>
        <strain evidence="2 3">UAMH 11012</strain>
    </source>
</reference>
<keyword evidence="3" id="KW-1185">Reference proteome</keyword>
<organism evidence="2 3">
    <name type="scientific">Phialocephala subalpina</name>
    <dbReference type="NCBI Taxonomy" id="576137"/>
    <lineage>
        <taxon>Eukaryota</taxon>
        <taxon>Fungi</taxon>
        <taxon>Dikarya</taxon>
        <taxon>Ascomycota</taxon>
        <taxon>Pezizomycotina</taxon>
        <taxon>Leotiomycetes</taxon>
        <taxon>Helotiales</taxon>
        <taxon>Mollisiaceae</taxon>
        <taxon>Phialocephala</taxon>
        <taxon>Phialocephala fortinii species complex</taxon>
    </lineage>
</organism>
<dbReference type="Proteomes" id="UP000184330">
    <property type="component" value="Unassembled WGS sequence"/>
</dbReference>
<name>A0A1L7X997_9HELO</name>
<dbReference type="PANTHER" id="PTHR37577">
    <property type="entry name" value="INTEGRAL MEMBRANE PROTEIN"/>
    <property type="match status" value="1"/>
</dbReference>
<dbReference type="OrthoDB" id="5427664at2759"/>
<keyword evidence="1" id="KW-1133">Transmembrane helix</keyword>
<evidence type="ECO:0000313" key="2">
    <source>
        <dbReference type="EMBL" id="CZR61590.1"/>
    </source>
</evidence>
<feature type="transmembrane region" description="Helical" evidence="1">
    <location>
        <begin position="220"/>
        <end position="238"/>
    </location>
</feature>
<gene>
    <name evidence="2" type="ORF">PAC_11487</name>
</gene>
<dbReference type="AlphaFoldDB" id="A0A1L7X997"/>
<dbReference type="EMBL" id="FJOG01000018">
    <property type="protein sequence ID" value="CZR61590.1"/>
    <property type="molecule type" value="Genomic_DNA"/>
</dbReference>
<protein>
    <submittedName>
        <fullName evidence="2">Uncharacterized protein</fullName>
    </submittedName>
</protein>
<evidence type="ECO:0000313" key="3">
    <source>
        <dbReference type="Proteomes" id="UP000184330"/>
    </source>
</evidence>
<feature type="transmembrane region" description="Helical" evidence="1">
    <location>
        <begin position="258"/>
        <end position="277"/>
    </location>
</feature>
<accession>A0A1L7X997</accession>
<sequence>MFNLCNICLQGISGAENAACTRAYQRFVHPPSLLDQGCNLQLQNEGAISQPGCKAPLVLPDIVGVGILVSFLVTCGAVFLIMLLGYFKDTLPGDNLTWADWAFLSRWHWCKACRLRFGAKSSTSTLDRQCIHMDPFVDHRRRKSLEKIVLTLSDQQLVTGPAMIVAALVQHCQLSCYEFQVVSSVAYLAATTHLTTLTILRQYFRENKRARDLRAIGMSLNLVLLSYCLVISTASYGVDGSASVQCIMSNLPSTGANAFIAIAFLAVNYAQSFAQLYNQNTPPLKNWLRKYCCTSPRGPHLDEDGFERWYEHEIIQSISRPGSSARREFYWMRAVPLGQASLKERLRLSLATFIALVADYQDGFLSEIPELLMSASYGVTQVVQSRQSRPRISNSENVVDFGQIVPLLMLLLPIMTAIDTYNESHPDGILPNHIQGRLEHLGPGLKTQIQNIPGPAFEAGTQLSKRKWHSIPRYAPAGCKTIASGLAVLDDAPRSIALDPNILSPYSRKDVQISLDLMFWINVTFSVATGALLWTSGLAGLPWTIFQGFTLSIQGVGYGKWAWESFVKARSLKHEHDEPEIHWEREYWMAHAAGTRAPPPSIHEDRPPRHRFELGDDWY</sequence>
<keyword evidence="1" id="KW-0472">Membrane</keyword>